<reference evidence="1 2" key="1">
    <citation type="journal article" date="2008" name="J. Bacteriol.">
        <title>Complete genome sequence of uropathogenic Proteus mirabilis, a master of both adherence and motility.</title>
        <authorList>
            <person name="Pearson M.M."/>
            <person name="Sebaihia M."/>
            <person name="Churcher C."/>
            <person name="Quail M.A."/>
            <person name="Seshasayee A.S."/>
            <person name="Luscombe N.M."/>
            <person name="Abdellah Z."/>
            <person name="Arrosmith C."/>
            <person name="Atkin B."/>
            <person name="Chillingworth T."/>
            <person name="Hauser H."/>
            <person name="Jagels K."/>
            <person name="Moule S."/>
            <person name="Mungall K."/>
            <person name="Norbertczak H."/>
            <person name="Rabbinowitsch E."/>
            <person name="Walker D."/>
            <person name="Whithead S."/>
            <person name="Thomson N.R."/>
            <person name="Rather P.N."/>
            <person name="Parkhill J."/>
            <person name="Mobley H.L."/>
        </authorList>
    </citation>
    <scope>NUCLEOTIDE SEQUENCE [LARGE SCALE GENOMIC DNA]</scope>
    <source>
        <strain evidence="1 2">HI4320</strain>
    </source>
</reference>
<dbReference type="Proteomes" id="UP000008319">
    <property type="component" value="Chromosome"/>
</dbReference>
<evidence type="ECO:0000313" key="2">
    <source>
        <dbReference type="Proteomes" id="UP000008319"/>
    </source>
</evidence>
<protein>
    <submittedName>
        <fullName evidence="1">Phage protein</fullName>
    </submittedName>
</protein>
<dbReference type="AlphaFoldDB" id="B4ETG5"/>
<organism evidence="1 2">
    <name type="scientific">Proteus mirabilis (strain HI4320)</name>
    <dbReference type="NCBI Taxonomy" id="529507"/>
    <lineage>
        <taxon>Bacteria</taxon>
        <taxon>Pseudomonadati</taxon>
        <taxon>Pseudomonadota</taxon>
        <taxon>Gammaproteobacteria</taxon>
        <taxon>Enterobacterales</taxon>
        <taxon>Morganellaceae</taxon>
        <taxon>Proteus</taxon>
    </lineage>
</organism>
<dbReference type="HOGENOM" id="CLU_3139469_0_0_6"/>
<proteinExistence type="predicted"/>
<dbReference type="KEGG" id="pmr:PMI0944"/>
<gene>
    <name evidence="1" type="ordered locus">PMI0944</name>
</gene>
<name>B4ETG5_PROMH</name>
<dbReference type="EnsemblBacteria" id="CAR42094">
    <property type="protein sequence ID" value="CAR42094"/>
    <property type="gene ID" value="PMI0944"/>
</dbReference>
<dbReference type="EMBL" id="AM942759">
    <property type="protein sequence ID" value="CAR42094.1"/>
    <property type="molecule type" value="Genomic_DNA"/>
</dbReference>
<evidence type="ECO:0000313" key="1">
    <source>
        <dbReference type="EMBL" id="CAR42094.1"/>
    </source>
</evidence>
<keyword evidence="2" id="KW-1185">Reference proteome</keyword>
<sequence>MLTNEWRVFIHNSIEHEMEEVLKVEEERRQKEEEMKSQFGLGENGRLLC</sequence>
<accession>B4ETG5</accession>